<sequence>MLDNPYEMVSDGLKSTIFTPESINDNGQEITLNTYLLLNAAASPDIAICLEGFAPIYRSLFDVSVLDDLGHVAPYLVQVDISSDVLDWWLAEGYMKQWGVIIRSPLSVIPLTRHLKKFTKITNAGRTYFFRFYQPKTFNHFIPNLTQKQLAEFFSPLYAAYAETADEPEQLMHYVYAGNQLKIVKLALPMATQPEELSKHVAI</sequence>
<evidence type="ECO:0000313" key="3">
    <source>
        <dbReference type="Proteomes" id="UP001168109"/>
    </source>
</evidence>
<reference evidence="2" key="1">
    <citation type="submission" date="2024-05" db="EMBL/GenBank/DDBJ databases">
        <title>WGS of Aeromonas isolates.</title>
        <authorList>
            <person name="Lee H."/>
        </authorList>
    </citation>
    <scope>NUCLEOTIDE SEQUENCE</scope>
    <source>
        <strain evidence="2">LP308</strain>
    </source>
</reference>
<evidence type="ECO:0000313" key="2">
    <source>
        <dbReference type="EMBL" id="MDM5130265.1"/>
    </source>
</evidence>
<organism evidence="2 3">
    <name type="scientific">Aeromonas piscicola</name>
    <dbReference type="NCBI Taxonomy" id="600645"/>
    <lineage>
        <taxon>Bacteria</taxon>
        <taxon>Pseudomonadati</taxon>
        <taxon>Pseudomonadota</taxon>
        <taxon>Gammaproteobacteria</taxon>
        <taxon>Aeromonadales</taxon>
        <taxon>Aeromonadaceae</taxon>
        <taxon>Aeromonas</taxon>
    </lineage>
</organism>
<gene>
    <name evidence="2" type="ORF">OB962_04500</name>
</gene>
<dbReference type="Proteomes" id="UP001168109">
    <property type="component" value="Unassembled WGS sequence"/>
</dbReference>
<dbReference type="EMBL" id="JAOPLU010000001">
    <property type="protein sequence ID" value="MDM5130265.1"/>
    <property type="molecule type" value="Genomic_DNA"/>
</dbReference>
<evidence type="ECO:0000259" key="1">
    <source>
        <dbReference type="Pfam" id="PF13503"/>
    </source>
</evidence>
<comment type="caution">
    <text evidence="2">The sequence shown here is derived from an EMBL/GenBank/DDBJ whole genome shotgun (WGS) entry which is preliminary data.</text>
</comment>
<feature type="domain" description="DUF4123" evidence="1">
    <location>
        <begin position="35"/>
        <end position="151"/>
    </location>
</feature>
<dbReference type="Pfam" id="PF13503">
    <property type="entry name" value="DUF4123"/>
    <property type="match status" value="1"/>
</dbReference>
<dbReference type="InterPro" id="IPR025391">
    <property type="entry name" value="DUF4123"/>
</dbReference>
<keyword evidence="3" id="KW-1185">Reference proteome</keyword>
<protein>
    <submittedName>
        <fullName evidence="2">DUF4123 domain-containing protein</fullName>
    </submittedName>
</protein>
<name>A0ABT7Q8L9_9GAMM</name>
<dbReference type="RefSeq" id="WP_290041175.1">
    <property type="nucleotide sequence ID" value="NZ_JAOPLU010000001.1"/>
</dbReference>
<accession>A0ABT7Q8L9</accession>
<proteinExistence type="predicted"/>